<gene>
    <name evidence="2" type="ORF">EPJ81_09955</name>
</gene>
<comment type="caution">
    <text evidence="2">The sequence shown here is derived from an EMBL/GenBank/DDBJ whole genome shotgun (WGS) entry which is preliminary data.</text>
</comment>
<dbReference type="Proteomes" id="UP000325002">
    <property type="component" value="Unassembled WGS sequence"/>
</dbReference>
<proteinExistence type="predicted"/>
<dbReference type="InterPro" id="IPR004919">
    <property type="entry name" value="GmrSD_N"/>
</dbReference>
<organism evidence="2 3">
    <name type="scientific">Brachyspira aalborgi</name>
    <dbReference type="NCBI Taxonomy" id="29522"/>
    <lineage>
        <taxon>Bacteria</taxon>
        <taxon>Pseudomonadati</taxon>
        <taxon>Spirochaetota</taxon>
        <taxon>Spirochaetia</taxon>
        <taxon>Brachyspirales</taxon>
        <taxon>Brachyspiraceae</taxon>
        <taxon>Brachyspira</taxon>
    </lineage>
</organism>
<dbReference type="AlphaFoldDB" id="A0A5C8EFA2"/>
<dbReference type="RefSeq" id="WP_147778665.1">
    <property type="nucleotide sequence ID" value="NZ_SAYD01000021.1"/>
</dbReference>
<feature type="domain" description="GmrSD restriction endonucleases N-terminal" evidence="1">
    <location>
        <begin position="16"/>
        <end position="241"/>
    </location>
</feature>
<name>A0A5C8EFA2_9SPIR</name>
<protein>
    <submittedName>
        <fullName evidence="2">DUF262 domain-containing protein</fullName>
    </submittedName>
</protein>
<dbReference type="PANTHER" id="PTHR35149">
    <property type="entry name" value="SLL5132 PROTEIN"/>
    <property type="match status" value="1"/>
</dbReference>
<accession>A0A5C8EFA2</accession>
<evidence type="ECO:0000313" key="3">
    <source>
        <dbReference type="Proteomes" id="UP000325002"/>
    </source>
</evidence>
<sequence length="481" mass="57194">MADTKMIKEVKHSSLIELLSNQTNNKFYYSIPLYQRDYSWKKENISEFINDIFEAYNDNKKSNYFFGSIITVSEDKEPFKYSLIDGQQRLTTFILFIKILNDDFNDYISKINIVNNNQQFRIASLTIFINNCIWVDIGNKECKIVSEKNDDTSKLIDVILDNSIDNSSVLYKNLEYLKNFYEELKIEHKNNFDLLEFIEFTLKNIEFVKVDTNSRESALKIFSVLNTRGLELTSTDIIKAEAMNCIPESQHKDFESKWKSLEKKAYDLNTSLEALFRYYTIMYDKNNIKGTNNENIKKLWQDKDKWDAIKEFEKFTNCYEYILNLEDAYIWCLRHLLIMGKNAYTWIPAIITMKFKDYNDAEIIEIAKFLTKWHWLHLINGYTIEKIKAFNFSVIEAIYNQENIKNILEIKPRIILYEGQNMKGLSKNACKYLRTCNFYQCKWGKAFLYFIHNKVLLEKVLTASIEFIPMKSIMEIEHIYP</sequence>
<dbReference type="Pfam" id="PF03235">
    <property type="entry name" value="GmrSD_N"/>
    <property type="match status" value="1"/>
</dbReference>
<evidence type="ECO:0000259" key="1">
    <source>
        <dbReference type="Pfam" id="PF03235"/>
    </source>
</evidence>
<reference evidence="2 3" key="1">
    <citation type="journal article" date="1992" name="Lakartidningen">
        <title>[Penicillin V and not amoxicillin is the first choice preparation in acute otitis].</title>
        <authorList>
            <person name="Kamme C."/>
            <person name="Lundgren K."/>
            <person name="Prellner K."/>
        </authorList>
    </citation>
    <scope>NUCLEOTIDE SEQUENCE [LARGE SCALE GENOMIC DNA]</scope>
    <source>
        <strain evidence="2 3">PC3997IV</strain>
    </source>
</reference>
<dbReference type="PANTHER" id="PTHR35149:SF2">
    <property type="entry name" value="DUF262 DOMAIN-CONTAINING PROTEIN"/>
    <property type="match status" value="1"/>
</dbReference>
<dbReference type="EMBL" id="SAYD01000021">
    <property type="protein sequence ID" value="TXJ36659.1"/>
    <property type="molecule type" value="Genomic_DNA"/>
</dbReference>
<evidence type="ECO:0000313" key="2">
    <source>
        <dbReference type="EMBL" id="TXJ36659.1"/>
    </source>
</evidence>